<evidence type="ECO:0000256" key="1">
    <source>
        <dbReference type="SAM" id="Phobius"/>
    </source>
</evidence>
<dbReference type="EMBL" id="JASGBQ010000001">
    <property type="protein sequence ID" value="MDI9240897.1"/>
    <property type="molecule type" value="Genomic_DNA"/>
</dbReference>
<name>A0AAP4EWN5_9FIRM</name>
<keyword evidence="3" id="KW-1185">Reference proteome</keyword>
<sequence>MKINIRKLAAAGMLTALTVALSWFYIPVGASKCYPIQHLCNILCAVFLGPFYGVASAFASSLIRNLMGTGSLLAFPGSMVGAFLAALLYEKSRKLTLAYAGELFGTAVLGGLLCFPIATLLMGKAVAVFAFVLPFFMSSAAGTCIAIVVIGALYKGGVLEMLRRSLEGNAA</sequence>
<feature type="transmembrane region" description="Helical" evidence="1">
    <location>
        <begin position="71"/>
        <end position="89"/>
    </location>
</feature>
<dbReference type="Pfam" id="PF09512">
    <property type="entry name" value="ThiW"/>
    <property type="match status" value="1"/>
</dbReference>
<feature type="transmembrane region" description="Helical" evidence="1">
    <location>
        <begin position="38"/>
        <end position="59"/>
    </location>
</feature>
<evidence type="ECO:0000313" key="2">
    <source>
        <dbReference type="EMBL" id="MDI9240897.1"/>
    </source>
</evidence>
<dbReference type="Proteomes" id="UP001300383">
    <property type="component" value="Unassembled WGS sequence"/>
</dbReference>
<dbReference type="NCBIfam" id="TIGR02359">
    <property type="entry name" value="thiW"/>
    <property type="match status" value="1"/>
</dbReference>
<organism evidence="2 3">
    <name type="scientific">Fusibacillus kribbianus</name>
    <dbReference type="NCBI Taxonomy" id="3044208"/>
    <lineage>
        <taxon>Bacteria</taxon>
        <taxon>Bacillati</taxon>
        <taxon>Bacillota</taxon>
        <taxon>Clostridia</taxon>
        <taxon>Lachnospirales</taxon>
        <taxon>Lachnospiraceae</taxon>
        <taxon>Fusibacillus</taxon>
    </lineage>
</organism>
<dbReference type="AlphaFoldDB" id="A0AAP4EWN5"/>
<dbReference type="PIRSF" id="PIRSF024534">
    <property type="entry name" value="ThiW"/>
    <property type="match status" value="1"/>
</dbReference>
<reference evidence="2 3" key="1">
    <citation type="submission" date="2023-05" db="EMBL/GenBank/DDBJ databases">
        <title>[ruminococcus] sp. nov., isolated from a pig farm feces dump.</title>
        <authorList>
            <person name="Chang Y.-H."/>
        </authorList>
    </citation>
    <scope>NUCLEOTIDE SEQUENCE [LARGE SCALE GENOMIC DNA]</scope>
    <source>
        <strain evidence="2 3">YH-rum2234</strain>
    </source>
</reference>
<keyword evidence="1" id="KW-0812">Transmembrane</keyword>
<dbReference type="InterPro" id="IPR012652">
    <property type="entry name" value="ThiW"/>
</dbReference>
<feature type="transmembrane region" description="Helical" evidence="1">
    <location>
        <begin position="6"/>
        <end position="26"/>
    </location>
</feature>
<dbReference type="RefSeq" id="WP_283229413.1">
    <property type="nucleotide sequence ID" value="NZ_JASGBQ010000001.1"/>
</dbReference>
<accession>A0AAP4EWN5</accession>
<comment type="caution">
    <text evidence="2">The sequence shown here is derived from an EMBL/GenBank/DDBJ whole genome shotgun (WGS) entry which is preliminary data.</text>
</comment>
<dbReference type="Gene3D" id="1.10.1760.20">
    <property type="match status" value="1"/>
</dbReference>
<keyword evidence="1" id="KW-0472">Membrane</keyword>
<proteinExistence type="predicted"/>
<protein>
    <submittedName>
        <fullName evidence="2">Energy coupling factor transporter S component ThiW</fullName>
    </submittedName>
</protein>
<feature type="transmembrane region" description="Helical" evidence="1">
    <location>
        <begin position="101"/>
        <end position="122"/>
    </location>
</feature>
<feature type="transmembrane region" description="Helical" evidence="1">
    <location>
        <begin position="128"/>
        <end position="154"/>
    </location>
</feature>
<keyword evidence="1" id="KW-1133">Transmembrane helix</keyword>
<evidence type="ECO:0000313" key="3">
    <source>
        <dbReference type="Proteomes" id="UP001300383"/>
    </source>
</evidence>
<gene>
    <name evidence="2" type="primary">thiW</name>
    <name evidence="2" type="ORF">QJ036_00180</name>
</gene>